<evidence type="ECO:0000256" key="3">
    <source>
        <dbReference type="ARBA" id="ARBA00023172"/>
    </source>
</evidence>
<dbReference type="InterPro" id="IPR010998">
    <property type="entry name" value="Integrase_recombinase_N"/>
</dbReference>
<evidence type="ECO:0000313" key="6">
    <source>
        <dbReference type="Proteomes" id="UP000295390"/>
    </source>
</evidence>
<dbReference type="PROSITE" id="PS51898">
    <property type="entry name" value="TYR_RECOMBINASE"/>
    <property type="match status" value="1"/>
</dbReference>
<keyword evidence="3" id="KW-0233">DNA recombination</keyword>
<dbReference type="Pfam" id="PF13102">
    <property type="entry name" value="Phage_int_SAM_5"/>
    <property type="match status" value="1"/>
</dbReference>
<dbReference type="EMBL" id="SNYH01000003">
    <property type="protein sequence ID" value="TDQ27612.1"/>
    <property type="molecule type" value="Genomic_DNA"/>
</dbReference>
<dbReference type="Pfam" id="PF17293">
    <property type="entry name" value="Arm-DNA-bind_5"/>
    <property type="match status" value="1"/>
</dbReference>
<dbReference type="InterPro" id="IPR035386">
    <property type="entry name" value="Arm-DNA-bind_5"/>
</dbReference>
<protein>
    <submittedName>
        <fullName evidence="5">Site-specific recombinase XerC</fullName>
    </submittedName>
</protein>
<evidence type="ECO:0000256" key="1">
    <source>
        <dbReference type="ARBA" id="ARBA00008857"/>
    </source>
</evidence>
<dbReference type="PANTHER" id="PTHR30349:SF64">
    <property type="entry name" value="PROPHAGE INTEGRASE INTD-RELATED"/>
    <property type="match status" value="1"/>
</dbReference>
<dbReference type="InterPro" id="IPR025269">
    <property type="entry name" value="SAM-like_dom"/>
</dbReference>
<dbReference type="GO" id="GO:0015074">
    <property type="term" value="P:DNA integration"/>
    <property type="evidence" value="ECO:0007669"/>
    <property type="project" value="InterPro"/>
</dbReference>
<accession>A0A4R6TH36</accession>
<dbReference type="InterPro" id="IPR050090">
    <property type="entry name" value="Tyrosine_recombinase_XerCD"/>
</dbReference>
<dbReference type="SUPFAM" id="SSF56349">
    <property type="entry name" value="DNA breaking-rejoining enzymes"/>
    <property type="match status" value="1"/>
</dbReference>
<sequence length="396" mass="46372">MVFSFQISSYKKQNGTFSIRLRFFTSANDNQYIDTKVSVKKTQWDDKKQSIKRHHLEEDLNAKINQVKTEVQKLYYKNEGVSAKRLLQIYKDTKKYNTKSYLDFFQSVIDETKLRGKTRSAKTKQHYHDKLKIFSNHIPFSDIDHNFMKDYEFWLLKRGNAKNTIASNLRAIITVCNLAVKAGIISKNNAKGYTIEKENVEKQSLSLDEIQKIIELEIQPRHKGMIKARDVFLFCFYTAGMRFTDICLLQWSNIVGDDIVYTMNKVKGRSGSRRNIPLNPKSKEILEKYIGKDDFFVFPMLYGFENKNQEEKEYRIYIQNNNLNRSLKIVAKKCGINKPVSMHMGKHSFTDYAVKSNVSLLMISKLLGHTRLATTQHYLKDFYQKEESDTINQLFG</sequence>
<comment type="caution">
    <text evidence="5">The sequence shown here is derived from an EMBL/GenBank/DDBJ whole genome shotgun (WGS) entry which is preliminary data.</text>
</comment>
<dbReference type="AlphaFoldDB" id="A0A4R6TH36"/>
<dbReference type="CDD" id="cd01185">
    <property type="entry name" value="INTN1_C_like"/>
    <property type="match status" value="1"/>
</dbReference>
<reference evidence="5 6" key="1">
    <citation type="submission" date="2019-03" db="EMBL/GenBank/DDBJ databases">
        <title>Genomic Encyclopedia of Type Strains, Phase III (KMG-III): the genomes of soil and plant-associated and newly described type strains.</title>
        <authorList>
            <person name="Whitman W."/>
        </authorList>
    </citation>
    <scope>NUCLEOTIDE SEQUENCE [LARGE SCALE GENOMIC DNA]</scope>
    <source>
        <strain evidence="5 6">CECT 8283</strain>
    </source>
</reference>
<comment type="similarity">
    <text evidence="1">Belongs to the 'phage' integrase family.</text>
</comment>
<keyword evidence="6" id="KW-1185">Reference proteome</keyword>
<dbReference type="RefSeq" id="WP_133535603.1">
    <property type="nucleotide sequence ID" value="NZ_SNYH01000003.1"/>
</dbReference>
<name>A0A4R6TH36_9FLAO</name>
<gene>
    <name evidence="5" type="ORF">DFQ07_1463</name>
</gene>
<keyword evidence="2" id="KW-0238">DNA-binding</keyword>
<proteinExistence type="inferred from homology"/>
<evidence type="ECO:0000259" key="4">
    <source>
        <dbReference type="PROSITE" id="PS51898"/>
    </source>
</evidence>
<dbReference type="PANTHER" id="PTHR30349">
    <property type="entry name" value="PHAGE INTEGRASE-RELATED"/>
    <property type="match status" value="1"/>
</dbReference>
<dbReference type="Pfam" id="PF00589">
    <property type="entry name" value="Phage_integrase"/>
    <property type="match status" value="1"/>
</dbReference>
<dbReference type="GO" id="GO:0003677">
    <property type="term" value="F:DNA binding"/>
    <property type="evidence" value="ECO:0007669"/>
    <property type="project" value="UniProtKB-KW"/>
</dbReference>
<evidence type="ECO:0000256" key="2">
    <source>
        <dbReference type="ARBA" id="ARBA00023125"/>
    </source>
</evidence>
<dbReference type="InterPro" id="IPR002104">
    <property type="entry name" value="Integrase_catalytic"/>
</dbReference>
<organism evidence="5 6">
    <name type="scientific">Tenacibaculum caenipelagi</name>
    <dbReference type="NCBI Taxonomy" id="1325435"/>
    <lineage>
        <taxon>Bacteria</taxon>
        <taxon>Pseudomonadati</taxon>
        <taxon>Bacteroidota</taxon>
        <taxon>Flavobacteriia</taxon>
        <taxon>Flavobacteriales</taxon>
        <taxon>Flavobacteriaceae</taxon>
        <taxon>Tenacibaculum</taxon>
    </lineage>
</organism>
<feature type="domain" description="Tyr recombinase" evidence="4">
    <location>
        <begin position="200"/>
        <end position="391"/>
    </location>
</feature>
<dbReference type="Gene3D" id="1.10.150.130">
    <property type="match status" value="1"/>
</dbReference>
<dbReference type="InterPro" id="IPR011010">
    <property type="entry name" value="DNA_brk_join_enz"/>
</dbReference>
<dbReference type="GO" id="GO:0006310">
    <property type="term" value="P:DNA recombination"/>
    <property type="evidence" value="ECO:0007669"/>
    <property type="project" value="UniProtKB-KW"/>
</dbReference>
<dbReference type="Proteomes" id="UP000295390">
    <property type="component" value="Unassembled WGS sequence"/>
</dbReference>
<dbReference type="Gene3D" id="1.10.443.10">
    <property type="entry name" value="Intergrase catalytic core"/>
    <property type="match status" value="1"/>
</dbReference>
<evidence type="ECO:0000313" key="5">
    <source>
        <dbReference type="EMBL" id="TDQ27612.1"/>
    </source>
</evidence>
<dbReference type="OrthoDB" id="1068680at2"/>
<dbReference type="InterPro" id="IPR013762">
    <property type="entry name" value="Integrase-like_cat_sf"/>
</dbReference>